<evidence type="ECO:0000256" key="1">
    <source>
        <dbReference type="ARBA" id="ARBA00012513"/>
    </source>
</evidence>
<keyword evidence="3" id="KW-0808">Transferase</keyword>
<evidence type="ECO:0000256" key="6">
    <source>
        <dbReference type="ARBA" id="ARBA00022840"/>
    </source>
</evidence>
<dbReference type="GO" id="GO:0005524">
    <property type="term" value="F:ATP binding"/>
    <property type="evidence" value="ECO:0007669"/>
    <property type="project" value="UniProtKB-UniRule"/>
</dbReference>
<name>A0AAN6QCD1_9PEZI</name>
<dbReference type="GO" id="GO:0005737">
    <property type="term" value="C:cytoplasm"/>
    <property type="evidence" value="ECO:0007669"/>
    <property type="project" value="TreeGrafter"/>
</dbReference>
<dbReference type="Pfam" id="PF00069">
    <property type="entry name" value="Pkinase"/>
    <property type="match status" value="2"/>
</dbReference>
<dbReference type="SMART" id="SM00220">
    <property type="entry name" value="S_TKc"/>
    <property type="match status" value="1"/>
</dbReference>
<protein>
    <recommendedName>
        <fullName evidence="1">non-specific serine/threonine protein kinase</fullName>
        <ecNumber evidence="1">2.7.11.1</ecNumber>
    </recommendedName>
</protein>
<dbReference type="PROSITE" id="PS00107">
    <property type="entry name" value="PROTEIN_KINASE_ATP"/>
    <property type="match status" value="1"/>
</dbReference>
<keyword evidence="2" id="KW-0723">Serine/threonine-protein kinase</keyword>
<dbReference type="EC" id="2.7.11.1" evidence="1"/>
<dbReference type="AlphaFoldDB" id="A0AAN6QCD1"/>
<keyword evidence="6 9" id="KW-0067">ATP-binding</keyword>
<evidence type="ECO:0000313" key="12">
    <source>
        <dbReference type="Proteomes" id="UP001302812"/>
    </source>
</evidence>
<evidence type="ECO:0000313" key="11">
    <source>
        <dbReference type="EMBL" id="KAK4107610.1"/>
    </source>
</evidence>
<dbReference type="GO" id="GO:0005634">
    <property type="term" value="C:nucleus"/>
    <property type="evidence" value="ECO:0007669"/>
    <property type="project" value="TreeGrafter"/>
</dbReference>
<dbReference type="InterPro" id="IPR017441">
    <property type="entry name" value="Protein_kinase_ATP_BS"/>
</dbReference>
<evidence type="ECO:0000256" key="4">
    <source>
        <dbReference type="ARBA" id="ARBA00022741"/>
    </source>
</evidence>
<keyword evidence="5 11" id="KW-0418">Kinase</keyword>
<comment type="catalytic activity">
    <reaction evidence="7">
        <text>L-threonyl-[protein] + ATP = O-phospho-L-threonyl-[protein] + ADP + H(+)</text>
        <dbReference type="Rhea" id="RHEA:46608"/>
        <dbReference type="Rhea" id="RHEA-COMP:11060"/>
        <dbReference type="Rhea" id="RHEA-COMP:11605"/>
        <dbReference type="ChEBI" id="CHEBI:15378"/>
        <dbReference type="ChEBI" id="CHEBI:30013"/>
        <dbReference type="ChEBI" id="CHEBI:30616"/>
        <dbReference type="ChEBI" id="CHEBI:61977"/>
        <dbReference type="ChEBI" id="CHEBI:456216"/>
        <dbReference type="EC" id="2.7.11.1"/>
    </reaction>
</comment>
<evidence type="ECO:0000256" key="3">
    <source>
        <dbReference type="ARBA" id="ARBA00022679"/>
    </source>
</evidence>
<comment type="catalytic activity">
    <reaction evidence="8">
        <text>L-seryl-[protein] + ATP = O-phospho-L-seryl-[protein] + ADP + H(+)</text>
        <dbReference type="Rhea" id="RHEA:17989"/>
        <dbReference type="Rhea" id="RHEA-COMP:9863"/>
        <dbReference type="Rhea" id="RHEA-COMP:11604"/>
        <dbReference type="ChEBI" id="CHEBI:15378"/>
        <dbReference type="ChEBI" id="CHEBI:29999"/>
        <dbReference type="ChEBI" id="CHEBI:30616"/>
        <dbReference type="ChEBI" id="CHEBI:83421"/>
        <dbReference type="ChEBI" id="CHEBI:456216"/>
        <dbReference type="EC" id="2.7.11.1"/>
    </reaction>
</comment>
<keyword evidence="12" id="KW-1185">Reference proteome</keyword>
<dbReference type="Gene3D" id="3.30.200.20">
    <property type="entry name" value="Phosphorylase Kinase, domain 1"/>
    <property type="match status" value="1"/>
</dbReference>
<dbReference type="InterPro" id="IPR051334">
    <property type="entry name" value="SRPK"/>
</dbReference>
<dbReference type="InterPro" id="IPR011009">
    <property type="entry name" value="Kinase-like_dom_sf"/>
</dbReference>
<evidence type="ECO:0000256" key="9">
    <source>
        <dbReference type="PROSITE-ProRule" id="PRU10141"/>
    </source>
</evidence>
<comment type="caution">
    <text evidence="11">The sequence shown here is derived from an EMBL/GenBank/DDBJ whole genome shotgun (WGS) entry which is preliminary data.</text>
</comment>
<dbReference type="SUPFAM" id="SSF56112">
    <property type="entry name" value="Protein kinase-like (PK-like)"/>
    <property type="match status" value="1"/>
</dbReference>
<dbReference type="PANTHER" id="PTHR47634:SF9">
    <property type="entry name" value="PROTEIN KINASE DOMAIN-CONTAINING PROTEIN-RELATED"/>
    <property type="match status" value="1"/>
</dbReference>
<evidence type="ECO:0000256" key="2">
    <source>
        <dbReference type="ARBA" id="ARBA00022527"/>
    </source>
</evidence>
<dbReference type="GO" id="GO:0050684">
    <property type="term" value="P:regulation of mRNA processing"/>
    <property type="evidence" value="ECO:0007669"/>
    <property type="project" value="TreeGrafter"/>
</dbReference>
<evidence type="ECO:0000256" key="5">
    <source>
        <dbReference type="ARBA" id="ARBA00022777"/>
    </source>
</evidence>
<dbReference type="Proteomes" id="UP001302812">
    <property type="component" value="Unassembled WGS sequence"/>
</dbReference>
<dbReference type="GO" id="GO:0004674">
    <property type="term" value="F:protein serine/threonine kinase activity"/>
    <property type="evidence" value="ECO:0007669"/>
    <property type="project" value="UniProtKB-KW"/>
</dbReference>
<reference evidence="11" key="1">
    <citation type="journal article" date="2023" name="Mol. Phylogenet. Evol.">
        <title>Genome-scale phylogeny and comparative genomics of the fungal order Sordariales.</title>
        <authorList>
            <person name="Hensen N."/>
            <person name="Bonometti L."/>
            <person name="Westerberg I."/>
            <person name="Brannstrom I.O."/>
            <person name="Guillou S."/>
            <person name="Cros-Aarteil S."/>
            <person name="Calhoun S."/>
            <person name="Haridas S."/>
            <person name="Kuo A."/>
            <person name="Mondo S."/>
            <person name="Pangilinan J."/>
            <person name="Riley R."/>
            <person name="LaButti K."/>
            <person name="Andreopoulos B."/>
            <person name="Lipzen A."/>
            <person name="Chen C."/>
            <person name="Yan M."/>
            <person name="Daum C."/>
            <person name="Ng V."/>
            <person name="Clum A."/>
            <person name="Steindorff A."/>
            <person name="Ohm R.A."/>
            <person name="Martin F."/>
            <person name="Silar P."/>
            <person name="Natvig D.O."/>
            <person name="Lalanne C."/>
            <person name="Gautier V."/>
            <person name="Ament-Velasquez S.L."/>
            <person name="Kruys A."/>
            <person name="Hutchinson M.I."/>
            <person name="Powell A.J."/>
            <person name="Barry K."/>
            <person name="Miller A.N."/>
            <person name="Grigoriev I.V."/>
            <person name="Debuchy R."/>
            <person name="Gladieux P."/>
            <person name="Hiltunen Thoren M."/>
            <person name="Johannesson H."/>
        </authorList>
    </citation>
    <scope>NUCLEOTIDE SEQUENCE</scope>
    <source>
        <strain evidence="11">CBS 508.74</strain>
    </source>
</reference>
<dbReference type="GeneID" id="89936514"/>
<dbReference type="GO" id="GO:0000245">
    <property type="term" value="P:spliceosomal complex assembly"/>
    <property type="evidence" value="ECO:0007669"/>
    <property type="project" value="TreeGrafter"/>
</dbReference>
<dbReference type="PROSITE" id="PS50011">
    <property type="entry name" value="PROTEIN_KINASE_DOM"/>
    <property type="match status" value="1"/>
</dbReference>
<dbReference type="RefSeq" id="XP_064665180.1">
    <property type="nucleotide sequence ID" value="XM_064812389.1"/>
</dbReference>
<dbReference type="PANTHER" id="PTHR47634">
    <property type="entry name" value="PROTEIN KINASE DOMAIN-CONTAINING PROTEIN-RELATED"/>
    <property type="match status" value="1"/>
</dbReference>
<sequence>MIDRSRIICHTRVFPVLRRPAFSRGVHIWNPSVHASFRAAFSSTTPERNNAKVRPLTYNPISDVESLENYVPGGYHPIMIGDMLRDRYRVVDKLGFGGYSTVWLAKDTQLKCYVAVKVGTANSPLRETAILREISRPVSVPPPASQGRSSIPCPLDEFELKGPNGTHPCYTMTLAECDLRTVSYTRLFPINVARALSGEVVLAVAYLHARGYAHGDIHPKNILTRSQSRLHELSIAQLYQQYGEPETIPVKRRDGKPLPPNVPSIVVAPLNLANGKRAEEFTLGADTRILLSDFGEAYTPNSASPRLGRDCHTPLGCRPPEARFEPDSPLSYQSDIWSLGVTIWEILGMKGLFSNEFTTLDEVTAQQVDVLGAMMMPVGWWERWEERARFFDEGRRPLGDREVWPTLEEAFEEFVQKYRRRRPDVGVFGEDETVVILDLMRRMLAFRPEERPSAEEVLRSEWMTKWVLPDVERSRCASEAAEGTSY</sequence>
<organism evidence="11 12">
    <name type="scientific">Canariomyces notabilis</name>
    <dbReference type="NCBI Taxonomy" id="2074819"/>
    <lineage>
        <taxon>Eukaryota</taxon>
        <taxon>Fungi</taxon>
        <taxon>Dikarya</taxon>
        <taxon>Ascomycota</taxon>
        <taxon>Pezizomycotina</taxon>
        <taxon>Sordariomycetes</taxon>
        <taxon>Sordariomycetidae</taxon>
        <taxon>Sordariales</taxon>
        <taxon>Chaetomiaceae</taxon>
        <taxon>Canariomyces</taxon>
    </lineage>
</organism>
<dbReference type="InterPro" id="IPR000719">
    <property type="entry name" value="Prot_kinase_dom"/>
</dbReference>
<keyword evidence="4 9" id="KW-0547">Nucleotide-binding</keyword>
<feature type="binding site" evidence="9">
    <location>
        <position position="117"/>
    </location>
    <ligand>
        <name>ATP</name>
        <dbReference type="ChEBI" id="CHEBI:30616"/>
    </ligand>
</feature>
<dbReference type="EMBL" id="MU853371">
    <property type="protein sequence ID" value="KAK4107610.1"/>
    <property type="molecule type" value="Genomic_DNA"/>
</dbReference>
<evidence type="ECO:0000259" key="10">
    <source>
        <dbReference type="PROSITE" id="PS50011"/>
    </source>
</evidence>
<feature type="domain" description="Protein kinase" evidence="10">
    <location>
        <begin position="88"/>
        <end position="463"/>
    </location>
</feature>
<accession>A0AAN6QCD1</accession>
<evidence type="ECO:0000256" key="8">
    <source>
        <dbReference type="ARBA" id="ARBA00048679"/>
    </source>
</evidence>
<dbReference type="Gene3D" id="1.10.510.10">
    <property type="entry name" value="Transferase(Phosphotransferase) domain 1"/>
    <property type="match status" value="1"/>
</dbReference>
<gene>
    <name evidence="11" type="ORF">N656DRAFT_719683</name>
</gene>
<reference evidence="11" key="2">
    <citation type="submission" date="2023-05" db="EMBL/GenBank/DDBJ databases">
        <authorList>
            <consortium name="Lawrence Berkeley National Laboratory"/>
            <person name="Steindorff A."/>
            <person name="Hensen N."/>
            <person name="Bonometti L."/>
            <person name="Westerberg I."/>
            <person name="Brannstrom I.O."/>
            <person name="Guillou S."/>
            <person name="Cros-Aarteil S."/>
            <person name="Calhoun S."/>
            <person name="Haridas S."/>
            <person name="Kuo A."/>
            <person name="Mondo S."/>
            <person name="Pangilinan J."/>
            <person name="Riley R."/>
            <person name="Labutti K."/>
            <person name="Andreopoulos B."/>
            <person name="Lipzen A."/>
            <person name="Chen C."/>
            <person name="Yanf M."/>
            <person name="Daum C."/>
            <person name="Ng V."/>
            <person name="Clum A."/>
            <person name="Ohm R."/>
            <person name="Martin F."/>
            <person name="Silar P."/>
            <person name="Natvig D."/>
            <person name="Lalanne C."/>
            <person name="Gautier V."/>
            <person name="Ament-Velasquez S.L."/>
            <person name="Kruys A."/>
            <person name="Hutchinson M.I."/>
            <person name="Powell A.J."/>
            <person name="Barry K."/>
            <person name="Miller A.N."/>
            <person name="Grigoriev I.V."/>
            <person name="Debuchy R."/>
            <person name="Gladieux P."/>
            <person name="Thoren M.H."/>
            <person name="Johannesson H."/>
        </authorList>
    </citation>
    <scope>NUCLEOTIDE SEQUENCE</scope>
    <source>
        <strain evidence="11">CBS 508.74</strain>
    </source>
</reference>
<proteinExistence type="predicted"/>
<evidence type="ECO:0000256" key="7">
    <source>
        <dbReference type="ARBA" id="ARBA00047899"/>
    </source>
</evidence>